<dbReference type="STRING" id="406327.Mevan_1285"/>
<dbReference type="eggNOG" id="arCOG04896">
    <property type="taxonomic scope" value="Archaea"/>
</dbReference>
<evidence type="ECO:0000256" key="2">
    <source>
        <dbReference type="NCBIfam" id="TIGR03849"/>
    </source>
</evidence>
<dbReference type="PANTHER" id="PTHR48413">
    <property type="match status" value="1"/>
</dbReference>
<reference evidence="3" key="1">
    <citation type="submission" date="2007-06" db="EMBL/GenBank/DDBJ databases">
        <title>Complete sequence of Methanococcus vannielii SB.</title>
        <authorList>
            <consortium name="US DOE Joint Genome Institute"/>
            <person name="Copeland A."/>
            <person name="Lucas S."/>
            <person name="Lapidus A."/>
            <person name="Barry K."/>
            <person name="Glavina del Rio T."/>
            <person name="Dalin E."/>
            <person name="Tice H."/>
            <person name="Pitluck S."/>
            <person name="Chain P."/>
            <person name="Malfatti S."/>
            <person name="Shin M."/>
            <person name="Vergez L."/>
            <person name="Schmutz J."/>
            <person name="Larimer F."/>
            <person name="Land M."/>
            <person name="Hauser L."/>
            <person name="Kyrpides N."/>
            <person name="Anderson I."/>
            <person name="Sieprawska-Lupa M."/>
            <person name="Whitman W.B."/>
            <person name="Richardson P."/>
        </authorList>
    </citation>
    <scope>NUCLEOTIDE SEQUENCE [LARGE SCALE GENOMIC DNA]</scope>
    <source>
        <strain evidence="3">SB</strain>
    </source>
</reference>
<dbReference type="OrthoDB" id="6405at2157"/>
<dbReference type="EMBL" id="CP000742">
    <property type="protein sequence ID" value="ABR55182.1"/>
    <property type="molecule type" value="Genomic_DNA"/>
</dbReference>
<dbReference type="Gene3D" id="3.20.20.70">
    <property type="entry name" value="Aldolase class I"/>
    <property type="match status" value="1"/>
</dbReference>
<dbReference type="InterPro" id="IPR003830">
    <property type="entry name" value="ComA_synth"/>
</dbReference>
<dbReference type="GO" id="GO:0043817">
    <property type="term" value="F:phosphosulfolactate synthase activity"/>
    <property type="evidence" value="ECO:0007669"/>
    <property type="project" value="UniProtKB-UniRule"/>
</dbReference>
<dbReference type="HOGENOM" id="CLU_062679_2_0_2"/>
<protein>
    <recommendedName>
        <fullName evidence="2">Phosphosulfolactate synthase</fullName>
        <ecNumber evidence="2">4.4.1.19</ecNumber>
    </recommendedName>
</protein>
<comment type="similarity">
    <text evidence="1">Belongs to the phosphosulfolactate synthase family.</text>
</comment>
<name>A6URR0_METVS</name>
<accession>A6URR0</accession>
<dbReference type="GO" id="GO:0019295">
    <property type="term" value="P:coenzyme M biosynthetic process"/>
    <property type="evidence" value="ECO:0007669"/>
    <property type="project" value="InterPro"/>
</dbReference>
<dbReference type="AlphaFoldDB" id="A6URR0"/>
<dbReference type="InterPro" id="IPR013785">
    <property type="entry name" value="Aldolase_TIM"/>
</dbReference>
<gene>
    <name evidence="3" type="ordered locus">Mevan_1285</name>
</gene>
<dbReference type="KEGG" id="mvn:Mevan_1285"/>
<keyword evidence="4" id="KW-1185">Reference proteome</keyword>
<organism evidence="3 4">
    <name type="scientific">Methanococcus vannielii (strain ATCC 35089 / DSM 1224 / JCM 13029 / OCM 148 / SB)</name>
    <dbReference type="NCBI Taxonomy" id="406327"/>
    <lineage>
        <taxon>Archaea</taxon>
        <taxon>Methanobacteriati</taxon>
        <taxon>Methanobacteriota</taxon>
        <taxon>Methanomada group</taxon>
        <taxon>Methanococci</taxon>
        <taxon>Methanococcales</taxon>
        <taxon>Methanococcaceae</taxon>
        <taxon>Methanococcus</taxon>
    </lineage>
</organism>
<dbReference type="SUPFAM" id="SSF102110">
    <property type="entry name" value="(2r)-phospho-3-sulfolactate synthase ComA"/>
    <property type="match status" value="1"/>
</dbReference>
<dbReference type="EC" id="4.4.1.19" evidence="2"/>
<sequence>MNAFSFLKLKTGTEQTMVIDKGQSPEFIDNYLRVCGKYITFIKFGWGTSAVQEREIVSEKIKSYKKYGIKTYPGGTLFEYCFSKGFFEEYLLECKNLGFECIEISDGSMDLNPKDKDYAIKMAKEYGFIVLSEVGKKSIEKDSEFEILERIELVKKDIESGADFVIIEGRESGKSIGLFDDKGNLKKEELEILAENVPVNKIIFEAPNKNQQVDFILRFGNGVNLGNISFEEVISLETLRKGLRGDTFLKS</sequence>
<dbReference type="NCBIfam" id="TIGR03849">
    <property type="entry name" value="arch_ComA"/>
    <property type="match status" value="1"/>
</dbReference>
<dbReference type="InterPro" id="IPR022370">
    <property type="entry name" value="Arch_ComA"/>
</dbReference>
<dbReference type="InterPro" id="IPR036112">
    <property type="entry name" value="ComA_synth_sf"/>
</dbReference>
<dbReference type="Proteomes" id="UP000001107">
    <property type="component" value="Chromosome"/>
</dbReference>
<evidence type="ECO:0000313" key="4">
    <source>
        <dbReference type="Proteomes" id="UP000001107"/>
    </source>
</evidence>
<proteinExistence type="inferred from homology"/>
<dbReference type="PANTHER" id="PTHR48413:SF1">
    <property type="entry name" value="PROTEIN HEAT-STRESS-ASSOCIATED 32"/>
    <property type="match status" value="1"/>
</dbReference>
<dbReference type="GeneID" id="5324736"/>
<keyword evidence="3" id="KW-0456">Lyase</keyword>
<evidence type="ECO:0000313" key="3">
    <source>
        <dbReference type="EMBL" id="ABR55182.1"/>
    </source>
</evidence>
<dbReference type="RefSeq" id="WP_012066097.1">
    <property type="nucleotide sequence ID" value="NC_009634.1"/>
</dbReference>
<evidence type="ECO:0000256" key="1">
    <source>
        <dbReference type="ARBA" id="ARBA00010424"/>
    </source>
</evidence>
<dbReference type="Pfam" id="PF02679">
    <property type="entry name" value="ComA"/>
    <property type="match status" value="1"/>
</dbReference>